<evidence type="ECO:0000256" key="4">
    <source>
        <dbReference type="ARBA" id="ARBA00023027"/>
    </source>
</evidence>
<dbReference type="GO" id="GO:0016616">
    <property type="term" value="F:oxidoreductase activity, acting on the CH-OH group of donors, NAD or NADP as acceptor"/>
    <property type="evidence" value="ECO:0007669"/>
    <property type="project" value="InterPro"/>
</dbReference>
<comment type="cofactor">
    <cofactor evidence="2">
        <name>NAD(+)</name>
        <dbReference type="ChEBI" id="CHEBI:57540"/>
    </cofactor>
</comment>
<evidence type="ECO:0000256" key="3">
    <source>
        <dbReference type="ARBA" id="ARBA00013189"/>
    </source>
</evidence>
<dbReference type="GO" id="GO:0005996">
    <property type="term" value="P:monosaccharide metabolic process"/>
    <property type="evidence" value="ECO:0007669"/>
    <property type="project" value="TreeGrafter"/>
</dbReference>
<dbReference type="GO" id="GO:0005829">
    <property type="term" value="C:cytosol"/>
    <property type="evidence" value="ECO:0007669"/>
    <property type="project" value="TreeGrafter"/>
</dbReference>
<dbReference type="InterPro" id="IPR036291">
    <property type="entry name" value="NAD(P)-bd_dom_sf"/>
</dbReference>
<comment type="catalytic activity">
    <reaction evidence="1">
        <text>UDP-alpha-D-glucose = UDP-alpha-D-galactose</text>
        <dbReference type="Rhea" id="RHEA:22168"/>
        <dbReference type="ChEBI" id="CHEBI:58885"/>
        <dbReference type="ChEBI" id="CHEBI:66914"/>
        <dbReference type="EC" id="5.1.3.2"/>
    </reaction>
</comment>
<dbReference type="Gene3D" id="3.40.50.720">
    <property type="entry name" value="NAD(P)-binding Rossmann-like Domain"/>
    <property type="match status" value="1"/>
</dbReference>
<dbReference type="GO" id="GO:0003978">
    <property type="term" value="F:UDP-glucose 4-epimerase activity"/>
    <property type="evidence" value="ECO:0007669"/>
    <property type="project" value="UniProtKB-EC"/>
</dbReference>
<organism evidence="7">
    <name type="scientific">marine sediment metagenome</name>
    <dbReference type="NCBI Taxonomy" id="412755"/>
    <lineage>
        <taxon>unclassified sequences</taxon>
        <taxon>metagenomes</taxon>
        <taxon>ecological metagenomes</taxon>
    </lineage>
</organism>
<evidence type="ECO:0000256" key="2">
    <source>
        <dbReference type="ARBA" id="ARBA00001911"/>
    </source>
</evidence>
<keyword evidence="4" id="KW-0520">NAD</keyword>
<dbReference type="Pfam" id="PF01073">
    <property type="entry name" value="3Beta_HSD"/>
    <property type="match status" value="1"/>
</dbReference>
<feature type="domain" description="3-beta hydroxysteroid dehydrogenase/isomerase" evidence="6">
    <location>
        <begin position="5"/>
        <end position="160"/>
    </location>
</feature>
<proteinExistence type="predicted"/>
<dbReference type="PANTHER" id="PTHR43725">
    <property type="entry name" value="UDP-GLUCOSE 4-EPIMERASE"/>
    <property type="match status" value="1"/>
</dbReference>
<protein>
    <recommendedName>
        <fullName evidence="3">UDP-glucose 4-epimerase</fullName>
        <ecNumber evidence="3">5.1.3.2</ecNumber>
    </recommendedName>
</protein>
<dbReference type="GO" id="GO:0006694">
    <property type="term" value="P:steroid biosynthetic process"/>
    <property type="evidence" value="ECO:0007669"/>
    <property type="project" value="InterPro"/>
</dbReference>
<dbReference type="PANTHER" id="PTHR43725:SF47">
    <property type="entry name" value="UDP-GLUCOSE 4-EPIMERASE"/>
    <property type="match status" value="1"/>
</dbReference>
<dbReference type="AlphaFoldDB" id="A0A0F9CV51"/>
<keyword evidence="5" id="KW-0413">Isomerase</keyword>
<name>A0A0F9CV51_9ZZZZ</name>
<evidence type="ECO:0000259" key="6">
    <source>
        <dbReference type="Pfam" id="PF01073"/>
    </source>
</evidence>
<feature type="non-terminal residue" evidence="7">
    <location>
        <position position="282"/>
    </location>
</feature>
<reference evidence="7" key="1">
    <citation type="journal article" date="2015" name="Nature">
        <title>Complex archaea that bridge the gap between prokaryotes and eukaryotes.</title>
        <authorList>
            <person name="Spang A."/>
            <person name="Saw J.H."/>
            <person name="Jorgensen S.L."/>
            <person name="Zaremba-Niedzwiedzka K."/>
            <person name="Martijn J."/>
            <person name="Lind A.E."/>
            <person name="van Eijk R."/>
            <person name="Schleper C."/>
            <person name="Guy L."/>
            <person name="Ettema T.J."/>
        </authorList>
    </citation>
    <scope>NUCLEOTIDE SEQUENCE</scope>
</reference>
<accession>A0A0F9CV51</accession>
<evidence type="ECO:0000256" key="5">
    <source>
        <dbReference type="ARBA" id="ARBA00023235"/>
    </source>
</evidence>
<evidence type="ECO:0000256" key="1">
    <source>
        <dbReference type="ARBA" id="ARBA00000083"/>
    </source>
</evidence>
<dbReference type="EC" id="5.1.3.2" evidence="3"/>
<gene>
    <name evidence="7" type="ORF">LCGC14_2564890</name>
</gene>
<comment type="caution">
    <text evidence="7">The sequence shown here is derived from an EMBL/GenBank/DDBJ whole genome shotgun (WGS) entry which is preliminary data.</text>
</comment>
<dbReference type="SUPFAM" id="SSF51735">
    <property type="entry name" value="NAD(P)-binding Rossmann-fold domains"/>
    <property type="match status" value="1"/>
</dbReference>
<sequence>MKILLTGAFGNVGLSTLEELISRNHDIRVFDLKTKKNKKLANKYKKDIEVFWGDIRNFKMVKNAVSGRDAVIHVAAIIPPLADKKPKFAETINVGGTLNIVKAMENQPQKQKLIFTSSVAVYGDRLENPLISPNDPINPNPDDEYAKQKVKCEEIIKNSNVDWVIFRLTYIVSLNKLQMDPLMFEMPLDTSIEICDTKDVGYALCTAVDHTDIWGKVMHLAGGERCRISYREYLNEMLSIFGIGHDVLPAEAFSTKGFHCGFMTTTKSQAYLNYQRYTLDDY</sequence>
<dbReference type="EMBL" id="LAZR01042439">
    <property type="protein sequence ID" value="KKL09536.1"/>
    <property type="molecule type" value="Genomic_DNA"/>
</dbReference>
<evidence type="ECO:0000313" key="7">
    <source>
        <dbReference type="EMBL" id="KKL09536.1"/>
    </source>
</evidence>
<dbReference type="InterPro" id="IPR002225">
    <property type="entry name" value="3Beta_OHSteriod_DH/Estase"/>
</dbReference>